<feature type="compositionally biased region" description="Basic and acidic residues" evidence="1">
    <location>
        <begin position="1"/>
        <end position="12"/>
    </location>
</feature>
<proteinExistence type="predicted"/>
<dbReference type="Proteomes" id="UP000010552">
    <property type="component" value="Unassembled WGS sequence"/>
</dbReference>
<feature type="region of interest" description="Disordered" evidence="1">
    <location>
        <begin position="1"/>
        <end position="65"/>
    </location>
</feature>
<protein>
    <submittedName>
        <fullName evidence="2">Uncharacterized protein</fullName>
    </submittedName>
</protein>
<evidence type="ECO:0000256" key="1">
    <source>
        <dbReference type="SAM" id="MobiDB-lite"/>
    </source>
</evidence>
<dbReference type="InParanoid" id="L5KQ51"/>
<feature type="compositionally biased region" description="Basic and acidic residues" evidence="1">
    <location>
        <begin position="34"/>
        <end position="47"/>
    </location>
</feature>
<gene>
    <name evidence="2" type="ORF">PAL_GLEAN10004087</name>
</gene>
<name>L5KQ51_PTEAL</name>
<evidence type="ECO:0000313" key="2">
    <source>
        <dbReference type="EMBL" id="ELK12803.1"/>
    </source>
</evidence>
<evidence type="ECO:0000313" key="3">
    <source>
        <dbReference type="Proteomes" id="UP000010552"/>
    </source>
</evidence>
<keyword evidence="3" id="KW-1185">Reference proteome</keyword>
<dbReference type="EMBL" id="KB030659">
    <property type="protein sequence ID" value="ELK12803.1"/>
    <property type="molecule type" value="Genomic_DNA"/>
</dbReference>
<accession>L5KQ51</accession>
<dbReference type="AlphaFoldDB" id="L5KQ51"/>
<reference evidence="3" key="1">
    <citation type="journal article" date="2013" name="Science">
        <title>Comparative analysis of bat genomes provides insight into the evolution of flight and immunity.</title>
        <authorList>
            <person name="Zhang G."/>
            <person name="Cowled C."/>
            <person name="Shi Z."/>
            <person name="Huang Z."/>
            <person name="Bishop-Lilly K.A."/>
            <person name="Fang X."/>
            <person name="Wynne J.W."/>
            <person name="Xiong Z."/>
            <person name="Baker M.L."/>
            <person name="Zhao W."/>
            <person name="Tachedjian M."/>
            <person name="Zhu Y."/>
            <person name="Zhou P."/>
            <person name="Jiang X."/>
            <person name="Ng J."/>
            <person name="Yang L."/>
            <person name="Wu L."/>
            <person name="Xiao J."/>
            <person name="Feng Y."/>
            <person name="Chen Y."/>
            <person name="Sun X."/>
            <person name="Zhang Y."/>
            <person name="Marsh G.A."/>
            <person name="Crameri G."/>
            <person name="Broder C.C."/>
            <person name="Frey K.G."/>
            <person name="Wang L.F."/>
            <person name="Wang J."/>
        </authorList>
    </citation>
    <scope>NUCLEOTIDE SEQUENCE [LARGE SCALE GENOMIC DNA]</scope>
</reference>
<sequence>MERVRSTEKLPEKQAGSWTRCRGTRRAALAAAPVRDRAALSKTKGEEVGDVQMTTPKEAQDLPSAAKRKAYGRLCQMSKQIRSSFACGVRDLGFGPKAAANGLKEKVGSTRREAWVCLTQ</sequence>
<organism evidence="2 3">
    <name type="scientific">Pteropus alecto</name>
    <name type="common">Black flying fox</name>
    <dbReference type="NCBI Taxonomy" id="9402"/>
    <lineage>
        <taxon>Eukaryota</taxon>
        <taxon>Metazoa</taxon>
        <taxon>Chordata</taxon>
        <taxon>Craniata</taxon>
        <taxon>Vertebrata</taxon>
        <taxon>Euteleostomi</taxon>
        <taxon>Mammalia</taxon>
        <taxon>Eutheria</taxon>
        <taxon>Laurasiatheria</taxon>
        <taxon>Chiroptera</taxon>
        <taxon>Yinpterochiroptera</taxon>
        <taxon>Pteropodoidea</taxon>
        <taxon>Pteropodidae</taxon>
        <taxon>Pteropodinae</taxon>
        <taxon>Pteropus</taxon>
    </lineage>
</organism>